<dbReference type="eggNOG" id="KOG1455">
    <property type="taxonomic scope" value="Eukaryota"/>
</dbReference>
<dbReference type="STRING" id="2880.D8LIE5"/>
<dbReference type="InterPro" id="IPR022742">
    <property type="entry name" value="Hydrolase_4"/>
</dbReference>
<evidence type="ECO:0000259" key="1">
    <source>
        <dbReference type="Pfam" id="PF12146"/>
    </source>
</evidence>
<dbReference type="FunCoup" id="D8LIE5">
    <property type="interactions" value="2"/>
</dbReference>
<dbReference type="Pfam" id="PF12146">
    <property type="entry name" value="Hydrolase_4"/>
    <property type="match status" value="1"/>
</dbReference>
<sequence length="271" mass="29929">MIPLGIANVQLDLPGHGYSEGERAYATHYSHWVDDIFQLLEAIAGGGFTSPAAGKFSLSKGQLEQLKTVPIFLSGESLGGGLSLFTGLTLYDRQHALLPRFKGVCLMAPAIQGNPPPAPVVAFLRYVVAPVIPKWQIPNALESVKNPTQVWKTEEDRAKADRDQWGNPGALGWGHNMKFNMGLNMMDMVGVVYSRLSDVKFPFLIMHDPGDAIVQFGPARELMEKAATPKDDPRARELKEMDGWLHDLLTNCPDLIIGHLTDWIVYQINRA</sequence>
<dbReference type="OrthoDB" id="2498029at2759"/>
<accession>D8LIE5</accession>
<dbReference type="InterPro" id="IPR029058">
    <property type="entry name" value="AB_hydrolase_fold"/>
</dbReference>
<dbReference type="SUPFAM" id="SSF53474">
    <property type="entry name" value="alpha/beta-Hydrolases"/>
    <property type="match status" value="1"/>
</dbReference>
<keyword evidence="3" id="KW-1185">Reference proteome</keyword>
<feature type="domain" description="Serine aminopeptidase S33" evidence="1">
    <location>
        <begin position="5"/>
        <end position="250"/>
    </location>
</feature>
<dbReference type="InterPro" id="IPR051044">
    <property type="entry name" value="MAG_DAG_Lipase"/>
</dbReference>
<dbReference type="AlphaFoldDB" id="D8LIE5"/>
<dbReference type="EMBL" id="FN649760">
    <property type="protein sequence ID" value="CBN79984.1"/>
    <property type="molecule type" value="Genomic_DNA"/>
</dbReference>
<dbReference type="PANTHER" id="PTHR11614">
    <property type="entry name" value="PHOSPHOLIPASE-RELATED"/>
    <property type="match status" value="1"/>
</dbReference>
<protein>
    <submittedName>
        <fullName evidence="2">Phospholipase</fullName>
    </submittedName>
</protein>
<organism evidence="2 3">
    <name type="scientific">Ectocarpus siliculosus</name>
    <name type="common">Brown alga</name>
    <name type="synonym">Conferva siliculosa</name>
    <dbReference type="NCBI Taxonomy" id="2880"/>
    <lineage>
        <taxon>Eukaryota</taxon>
        <taxon>Sar</taxon>
        <taxon>Stramenopiles</taxon>
        <taxon>Ochrophyta</taxon>
        <taxon>PX clade</taxon>
        <taxon>Phaeophyceae</taxon>
        <taxon>Ectocarpales</taxon>
        <taxon>Ectocarpaceae</taxon>
        <taxon>Ectocarpus</taxon>
    </lineage>
</organism>
<dbReference type="Gene3D" id="3.40.50.1820">
    <property type="entry name" value="alpha/beta hydrolase"/>
    <property type="match status" value="1"/>
</dbReference>
<dbReference type="InParanoid" id="D8LIE5"/>
<proteinExistence type="predicted"/>
<evidence type="ECO:0000313" key="3">
    <source>
        <dbReference type="Proteomes" id="UP000002630"/>
    </source>
</evidence>
<gene>
    <name evidence="2" type="ORF">Esi_0022_0068</name>
</gene>
<name>D8LIE5_ECTSI</name>
<evidence type="ECO:0000313" key="2">
    <source>
        <dbReference type="EMBL" id="CBN79984.1"/>
    </source>
</evidence>
<reference evidence="2 3" key="1">
    <citation type="journal article" date="2010" name="Nature">
        <title>The Ectocarpus genome and the independent evolution of multicellularity in brown algae.</title>
        <authorList>
            <person name="Cock J.M."/>
            <person name="Sterck L."/>
            <person name="Rouze P."/>
            <person name="Scornet D."/>
            <person name="Allen A.E."/>
            <person name="Amoutzias G."/>
            <person name="Anthouard V."/>
            <person name="Artiguenave F."/>
            <person name="Aury J.M."/>
            <person name="Badger J.H."/>
            <person name="Beszteri B."/>
            <person name="Billiau K."/>
            <person name="Bonnet E."/>
            <person name="Bothwell J.H."/>
            <person name="Bowler C."/>
            <person name="Boyen C."/>
            <person name="Brownlee C."/>
            <person name="Carrano C.J."/>
            <person name="Charrier B."/>
            <person name="Cho G.Y."/>
            <person name="Coelho S.M."/>
            <person name="Collen J."/>
            <person name="Corre E."/>
            <person name="Da Silva C."/>
            <person name="Delage L."/>
            <person name="Delaroque N."/>
            <person name="Dittami S.M."/>
            <person name="Doulbeau S."/>
            <person name="Elias M."/>
            <person name="Farnham G."/>
            <person name="Gachon C.M."/>
            <person name="Gschloessl B."/>
            <person name="Heesch S."/>
            <person name="Jabbari K."/>
            <person name="Jubin C."/>
            <person name="Kawai H."/>
            <person name="Kimura K."/>
            <person name="Kloareg B."/>
            <person name="Kupper F.C."/>
            <person name="Lang D."/>
            <person name="Le Bail A."/>
            <person name="Leblanc C."/>
            <person name="Lerouge P."/>
            <person name="Lohr M."/>
            <person name="Lopez P.J."/>
            <person name="Martens C."/>
            <person name="Maumus F."/>
            <person name="Michel G."/>
            <person name="Miranda-Saavedra D."/>
            <person name="Morales J."/>
            <person name="Moreau H."/>
            <person name="Motomura T."/>
            <person name="Nagasato C."/>
            <person name="Napoli C.A."/>
            <person name="Nelson D.R."/>
            <person name="Nyvall-Collen P."/>
            <person name="Peters A.F."/>
            <person name="Pommier C."/>
            <person name="Potin P."/>
            <person name="Poulain J."/>
            <person name="Quesneville H."/>
            <person name="Read B."/>
            <person name="Rensing S.A."/>
            <person name="Ritter A."/>
            <person name="Rousvoal S."/>
            <person name="Samanta M."/>
            <person name="Samson G."/>
            <person name="Schroeder D.C."/>
            <person name="Segurens B."/>
            <person name="Strittmatter M."/>
            <person name="Tonon T."/>
            <person name="Tregear J.W."/>
            <person name="Valentin K."/>
            <person name="von Dassow P."/>
            <person name="Yamagishi T."/>
            <person name="Van de Peer Y."/>
            <person name="Wincker P."/>
        </authorList>
    </citation>
    <scope>NUCLEOTIDE SEQUENCE [LARGE SCALE GENOMIC DNA]</scope>
    <source>
        <strain evidence="3">Ec32 / CCAP1310/4</strain>
    </source>
</reference>
<dbReference type="Proteomes" id="UP000002630">
    <property type="component" value="Unassembled WGS sequence"/>
</dbReference>